<reference evidence="1" key="1">
    <citation type="submission" date="2021-03" db="EMBL/GenBank/DDBJ databases">
        <title>Evolutionary innovations through gain and loss of genes in the ectomycorrhizal Boletales.</title>
        <authorList>
            <person name="Wu G."/>
            <person name="Miyauchi S."/>
            <person name="Morin E."/>
            <person name="Yang Z.-L."/>
            <person name="Xu J."/>
            <person name="Martin F.M."/>
        </authorList>
    </citation>
    <scope>NUCLEOTIDE SEQUENCE</scope>
    <source>
        <strain evidence="1">BR01</strain>
    </source>
</reference>
<protein>
    <submittedName>
        <fullName evidence="1">Uncharacterized protein</fullName>
    </submittedName>
</protein>
<proteinExistence type="predicted"/>
<dbReference type="AlphaFoldDB" id="A0A8I3A7Z6"/>
<gene>
    <name evidence="1" type="ORF">JVT61DRAFT_6971</name>
</gene>
<sequence length="192" mass="21681">MKLGCPSATLMYFFHSLHLIDLCWRTVDESKIIPVDSSWLLDKSLFDEYDICITGAAMKQFQSSLSWNDLVHPLRKSSFSPALRPLGTSPWWLAMEQMMLVHPNRLTSALRSRMGLSRTCRGLLSTKRWIKKVYKSQLKISAHLGQPPPPVPPAIAPPVPGCCRGSEEGCGQHADCKAERSDGEGWFFVMFW</sequence>
<keyword evidence="2" id="KW-1185">Reference proteome</keyword>
<organism evidence="1 2">
    <name type="scientific">Boletus reticuloceps</name>
    <dbReference type="NCBI Taxonomy" id="495285"/>
    <lineage>
        <taxon>Eukaryota</taxon>
        <taxon>Fungi</taxon>
        <taxon>Dikarya</taxon>
        <taxon>Basidiomycota</taxon>
        <taxon>Agaricomycotina</taxon>
        <taxon>Agaricomycetes</taxon>
        <taxon>Agaricomycetidae</taxon>
        <taxon>Boletales</taxon>
        <taxon>Boletineae</taxon>
        <taxon>Boletaceae</taxon>
        <taxon>Boletoideae</taxon>
        <taxon>Boletus</taxon>
    </lineage>
</organism>
<evidence type="ECO:0000313" key="1">
    <source>
        <dbReference type="EMBL" id="KAG6372935.1"/>
    </source>
</evidence>
<evidence type="ECO:0000313" key="2">
    <source>
        <dbReference type="Proteomes" id="UP000683000"/>
    </source>
</evidence>
<accession>A0A8I3A7Z6</accession>
<dbReference type="Proteomes" id="UP000683000">
    <property type="component" value="Unassembled WGS sequence"/>
</dbReference>
<name>A0A8I3A7Z6_9AGAM</name>
<dbReference type="EMBL" id="JAGFBS010000024">
    <property type="protein sequence ID" value="KAG6372935.1"/>
    <property type="molecule type" value="Genomic_DNA"/>
</dbReference>
<comment type="caution">
    <text evidence="1">The sequence shown here is derived from an EMBL/GenBank/DDBJ whole genome shotgun (WGS) entry which is preliminary data.</text>
</comment>
<dbReference type="OrthoDB" id="48943at2759"/>